<proteinExistence type="predicted"/>
<feature type="compositionally biased region" description="Polar residues" evidence="1">
    <location>
        <begin position="102"/>
        <end position="111"/>
    </location>
</feature>
<keyword evidence="3" id="KW-1185">Reference proteome</keyword>
<comment type="caution">
    <text evidence="2">The sequence shown here is derived from an EMBL/GenBank/DDBJ whole genome shotgun (WGS) entry which is preliminary data.</text>
</comment>
<evidence type="ECO:0000313" key="3">
    <source>
        <dbReference type="Proteomes" id="UP000326759"/>
    </source>
</evidence>
<dbReference type="Proteomes" id="UP000326759">
    <property type="component" value="Unassembled WGS sequence"/>
</dbReference>
<reference evidence="2 3" key="1">
    <citation type="journal article" date="2019" name="PLoS Biol.">
        <title>Sex chromosomes control vertical transmission of feminizing Wolbachia symbionts in an isopod.</title>
        <authorList>
            <person name="Becking T."/>
            <person name="Chebbi M.A."/>
            <person name="Giraud I."/>
            <person name="Moumen B."/>
            <person name="Laverre T."/>
            <person name="Caubet Y."/>
            <person name="Peccoud J."/>
            <person name="Gilbert C."/>
            <person name="Cordaux R."/>
        </authorList>
    </citation>
    <scope>NUCLEOTIDE SEQUENCE [LARGE SCALE GENOMIC DNA]</scope>
    <source>
        <strain evidence="2">ANa2</strain>
        <tissue evidence="2">Whole body excluding digestive tract and cuticle</tissue>
    </source>
</reference>
<dbReference type="EMBL" id="SEYY01000317">
    <property type="protein sequence ID" value="KAB7507495.1"/>
    <property type="molecule type" value="Genomic_DNA"/>
</dbReference>
<protein>
    <submittedName>
        <fullName evidence="2">Uncharacterized protein</fullName>
    </submittedName>
</protein>
<organism evidence="2 3">
    <name type="scientific">Armadillidium nasatum</name>
    <dbReference type="NCBI Taxonomy" id="96803"/>
    <lineage>
        <taxon>Eukaryota</taxon>
        <taxon>Metazoa</taxon>
        <taxon>Ecdysozoa</taxon>
        <taxon>Arthropoda</taxon>
        <taxon>Crustacea</taxon>
        <taxon>Multicrustacea</taxon>
        <taxon>Malacostraca</taxon>
        <taxon>Eumalacostraca</taxon>
        <taxon>Peracarida</taxon>
        <taxon>Isopoda</taxon>
        <taxon>Oniscidea</taxon>
        <taxon>Crinocheta</taxon>
        <taxon>Armadillidiidae</taxon>
        <taxon>Armadillidium</taxon>
    </lineage>
</organism>
<evidence type="ECO:0000313" key="2">
    <source>
        <dbReference type="EMBL" id="KAB7507495.1"/>
    </source>
</evidence>
<accession>A0A5N5TMV0</accession>
<dbReference type="AlphaFoldDB" id="A0A5N5TMV0"/>
<evidence type="ECO:0000256" key="1">
    <source>
        <dbReference type="SAM" id="MobiDB-lite"/>
    </source>
</evidence>
<feature type="region of interest" description="Disordered" evidence="1">
    <location>
        <begin position="85"/>
        <end position="111"/>
    </location>
</feature>
<name>A0A5N5TMV0_9CRUS</name>
<gene>
    <name evidence="2" type="ORF">Anas_09009</name>
</gene>
<sequence length="111" mass="13134">MRGKIKVQLFESTKQDNKESNIHLKQLSTLEEIEERNCFGSIDVKNEIEVKEEQFDVEEENIDVKEGPFDVKEEEIEVKEDPLDFEKDTTNDEPFDNICGMYQNQNEFNKK</sequence>